<dbReference type="CDD" id="cd00779">
    <property type="entry name" value="ProRS_core_prok"/>
    <property type="match status" value="1"/>
</dbReference>
<comment type="function">
    <text evidence="10">Catalyzes the attachment of proline to tRNA(Pro) in a two-step reaction: proline is first activated by ATP to form Pro-AMP and then transferred to the acceptor end of tRNA(Pro).</text>
</comment>
<dbReference type="InterPro" id="IPR006195">
    <property type="entry name" value="aa-tRNA-synth_II"/>
</dbReference>
<evidence type="ECO:0000256" key="2">
    <source>
        <dbReference type="ARBA" id="ARBA00011738"/>
    </source>
</evidence>
<comment type="catalytic activity">
    <reaction evidence="9 10">
        <text>tRNA(Pro) + L-proline + ATP = L-prolyl-tRNA(Pro) + AMP + diphosphate</text>
        <dbReference type="Rhea" id="RHEA:14305"/>
        <dbReference type="Rhea" id="RHEA-COMP:9700"/>
        <dbReference type="Rhea" id="RHEA-COMP:9702"/>
        <dbReference type="ChEBI" id="CHEBI:30616"/>
        <dbReference type="ChEBI" id="CHEBI:33019"/>
        <dbReference type="ChEBI" id="CHEBI:60039"/>
        <dbReference type="ChEBI" id="CHEBI:78442"/>
        <dbReference type="ChEBI" id="CHEBI:78532"/>
        <dbReference type="ChEBI" id="CHEBI:456215"/>
        <dbReference type="EC" id="6.1.1.15"/>
    </reaction>
</comment>
<keyword evidence="3 10" id="KW-0963">Cytoplasm</keyword>
<evidence type="ECO:0000259" key="11">
    <source>
        <dbReference type="PROSITE" id="PS50862"/>
    </source>
</evidence>
<dbReference type="Pfam" id="PF00587">
    <property type="entry name" value="tRNA-synt_2b"/>
    <property type="match status" value="1"/>
</dbReference>
<dbReference type="FunFam" id="3.40.50.800:FF:000032">
    <property type="entry name" value="Proline--tRNA ligase"/>
    <property type="match status" value="1"/>
</dbReference>
<evidence type="ECO:0000256" key="5">
    <source>
        <dbReference type="ARBA" id="ARBA00022741"/>
    </source>
</evidence>
<dbReference type="InterPro" id="IPR045864">
    <property type="entry name" value="aa-tRNA-synth_II/BPL/LPL"/>
</dbReference>
<protein>
    <recommendedName>
        <fullName evidence="10">Proline--tRNA ligase</fullName>
        <ecNumber evidence="10">6.1.1.15</ecNumber>
    </recommendedName>
    <alternativeName>
        <fullName evidence="10">Prolyl-tRNA synthetase</fullName>
        <shortName evidence="10">ProRS</shortName>
    </alternativeName>
</protein>
<dbReference type="InterPro" id="IPR002314">
    <property type="entry name" value="aa-tRNA-synt_IIb"/>
</dbReference>
<dbReference type="SUPFAM" id="SSF55681">
    <property type="entry name" value="Class II aaRS and biotin synthetases"/>
    <property type="match status" value="1"/>
</dbReference>
<evidence type="ECO:0000256" key="10">
    <source>
        <dbReference type="HAMAP-Rule" id="MF_01570"/>
    </source>
</evidence>
<dbReference type="InterPro" id="IPR004154">
    <property type="entry name" value="Anticodon-bd"/>
</dbReference>
<dbReference type="GO" id="GO:0006433">
    <property type="term" value="P:prolyl-tRNA aminoacylation"/>
    <property type="evidence" value="ECO:0007669"/>
    <property type="project" value="UniProtKB-UniRule"/>
</dbReference>
<keyword evidence="5 10" id="KW-0547">Nucleotide-binding</keyword>
<evidence type="ECO:0000256" key="1">
    <source>
        <dbReference type="ARBA" id="ARBA00004496"/>
    </source>
</evidence>
<evidence type="ECO:0000256" key="4">
    <source>
        <dbReference type="ARBA" id="ARBA00022598"/>
    </source>
</evidence>
<dbReference type="Gene3D" id="3.40.50.800">
    <property type="entry name" value="Anticodon-binding domain"/>
    <property type="match status" value="1"/>
</dbReference>
<comment type="subcellular location">
    <subcellularLocation>
        <location evidence="1 10">Cytoplasm</location>
    </subcellularLocation>
</comment>
<dbReference type="PRINTS" id="PR01046">
    <property type="entry name" value="TRNASYNTHPRO"/>
</dbReference>
<keyword evidence="4 10" id="KW-0436">Ligase</keyword>
<sequence>MRSSQFFMPTLRENPSEAQIVSHRLMLRAGMVRQASSGIYSWLPLGFKVLKKIEQIVREEQDRAGCQELLMPTIQSADLWRESGRYDDYGKEMLRITDRHDREMLYGPTNEELITEIFRNSAKSYRDVPKMLYHIQWKFRDEVRPRFGVMRGREFLMKDAYSFDLDAAGARRAYNKMFVSYLRTFARMGLQAIPMAADTGPIGGDLSHEFIILADTGESAVFCDRSFIERDVLSLDIDYDSDLEPLVKQWTTDYAATDEKHDAARFGALPKDRQVEARGIEVGHIFYFGTKYSEPLKAQVQTQDGQTISVHMGSYGIGVSRLVGAIIEASHDDKGIVWPESVAPFKVGLVNLKAGDAATTPMADDLYARLTRAGVEVLYDDRDVRAGEKFAQMDLIGLPYQVVIGPRGAAKGEVEFKTRKTGAVEEISAEAALNKLASRQGA</sequence>
<dbReference type="InterPro" id="IPR036621">
    <property type="entry name" value="Anticodon-bd_dom_sf"/>
</dbReference>
<keyword evidence="6 10" id="KW-0067">ATP-binding</keyword>
<name>A0A4R6WQH8_9PROT</name>
<dbReference type="Pfam" id="PF03129">
    <property type="entry name" value="HGTP_anticodon"/>
    <property type="match status" value="1"/>
</dbReference>
<evidence type="ECO:0000313" key="13">
    <source>
        <dbReference type="Proteomes" id="UP000295783"/>
    </source>
</evidence>
<dbReference type="GO" id="GO:0005524">
    <property type="term" value="F:ATP binding"/>
    <property type="evidence" value="ECO:0007669"/>
    <property type="project" value="UniProtKB-UniRule"/>
</dbReference>
<dbReference type="PROSITE" id="PS50862">
    <property type="entry name" value="AA_TRNA_LIGASE_II"/>
    <property type="match status" value="1"/>
</dbReference>
<dbReference type="RefSeq" id="WP_133614519.1">
    <property type="nucleotide sequence ID" value="NZ_SNYW01000011.1"/>
</dbReference>
<reference evidence="12 13" key="1">
    <citation type="submission" date="2019-03" db="EMBL/GenBank/DDBJ databases">
        <title>Genomic Encyclopedia of Type Strains, Phase III (KMG-III): the genomes of soil and plant-associated and newly described type strains.</title>
        <authorList>
            <person name="Whitman W."/>
        </authorList>
    </citation>
    <scope>NUCLEOTIDE SEQUENCE [LARGE SCALE GENOMIC DNA]</scope>
    <source>
        <strain evidence="12 13">CGMCC 1.7660</strain>
    </source>
</reference>
<evidence type="ECO:0000313" key="12">
    <source>
        <dbReference type="EMBL" id="TDQ80533.1"/>
    </source>
</evidence>
<dbReference type="EC" id="6.1.1.15" evidence="10"/>
<dbReference type="GO" id="GO:0004827">
    <property type="term" value="F:proline-tRNA ligase activity"/>
    <property type="evidence" value="ECO:0007669"/>
    <property type="project" value="UniProtKB-UniRule"/>
</dbReference>
<evidence type="ECO:0000256" key="8">
    <source>
        <dbReference type="ARBA" id="ARBA00023146"/>
    </source>
</evidence>
<gene>
    <name evidence="10" type="primary">proS</name>
    <name evidence="12" type="ORF">A8950_3065</name>
</gene>
<dbReference type="HAMAP" id="MF_01570">
    <property type="entry name" value="Pro_tRNA_synth_type2"/>
    <property type="match status" value="1"/>
</dbReference>
<dbReference type="NCBIfam" id="TIGR00409">
    <property type="entry name" value="proS_fam_II"/>
    <property type="match status" value="1"/>
</dbReference>
<dbReference type="PANTHER" id="PTHR42753:SF2">
    <property type="entry name" value="PROLINE--TRNA LIGASE"/>
    <property type="match status" value="1"/>
</dbReference>
<proteinExistence type="inferred from homology"/>
<dbReference type="NCBIfam" id="NF008979">
    <property type="entry name" value="PRK12325.1"/>
    <property type="match status" value="1"/>
</dbReference>
<dbReference type="PANTHER" id="PTHR42753">
    <property type="entry name" value="MITOCHONDRIAL RIBOSOME PROTEIN L39/PROLYL-TRNA LIGASE FAMILY MEMBER"/>
    <property type="match status" value="1"/>
</dbReference>
<comment type="similarity">
    <text evidence="10">Belongs to the class-II aminoacyl-tRNA synthetase family. ProS type 2 subfamily.</text>
</comment>
<dbReference type="Gene3D" id="3.30.930.10">
    <property type="entry name" value="Bira Bifunctional Protein, Domain 2"/>
    <property type="match status" value="1"/>
</dbReference>
<dbReference type="EMBL" id="SNYW01000011">
    <property type="protein sequence ID" value="TDQ80533.1"/>
    <property type="molecule type" value="Genomic_DNA"/>
</dbReference>
<dbReference type="InterPro" id="IPR004500">
    <property type="entry name" value="Pro-tRNA-synth_IIa_bac-type"/>
</dbReference>
<organism evidence="12 13">
    <name type="scientific">Dongia mobilis</name>
    <dbReference type="NCBI Taxonomy" id="578943"/>
    <lineage>
        <taxon>Bacteria</taxon>
        <taxon>Pseudomonadati</taxon>
        <taxon>Pseudomonadota</taxon>
        <taxon>Alphaproteobacteria</taxon>
        <taxon>Rhodospirillales</taxon>
        <taxon>Dongiaceae</taxon>
        <taxon>Dongia</taxon>
    </lineage>
</organism>
<dbReference type="InterPro" id="IPR033730">
    <property type="entry name" value="ProRS_core_prok"/>
</dbReference>
<comment type="subunit">
    <text evidence="2 10">Homodimer.</text>
</comment>
<accession>A0A4R6WQH8</accession>
<dbReference type="InterPro" id="IPR050062">
    <property type="entry name" value="Pro-tRNA_synthetase"/>
</dbReference>
<dbReference type="FunFam" id="3.30.930.10:FF:000042">
    <property type="entry name" value="probable proline--tRNA ligase, mitochondrial"/>
    <property type="match status" value="1"/>
</dbReference>
<keyword evidence="13" id="KW-1185">Reference proteome</keyword>
<keyword evidence="7 10" id="KW-0648">Protein biosynthesis</keyword>
<dbReference type="AlphaFoldDB" id="A0A4R6WQH8"/>
<dbReference type="OrthoDB" id="9809052at2"/>
<dbReference type="InterPro" id="IPR044140">
    <property type="entry name" value="ProRS_anticodon_short"/>
</dbReference>
<dbReference type="SUPFAM" id="SSF52954">
    <property type="entry name" value="Class II aaRS ABD-related"/>
    <property type="match status" value="1"/>
</dbReference>
<dbReference type="Proteomes" id="UP000295783">
    <property type="component" value="Unassembled WGS sequence"/>
</dbReference>
<evidence type="ECO:0000256" key="3">
    <source>
        <dbReference type="ARBA" id="ARBA00022490"/>
    </source>
</evidence>
<evidence type="ECO:0000256" key="6">
    <source>
        <dbReference type="ARBA" id="ARBA00022840"/>
    </source>
</evidence>
<dbReference type="GO" id="GO:0005829">
    <property type="term" value="C:cytosol"/>
    <property type="evidence" value="ECO:0007669"/>
    <property type="project" value="TreeGrafter"/>
</dbReference>
<dbReference type="CDD" id="cd00861">
    <property type="entry name" value="ProRS_anticodon_short"/>
    <property type="match status" value="1"/>
</dbReference>
<comment type="caution">
    <text evidence="12">The sequence shown here is derived from an EMBL/GenBank/DDBJ whole genome shotgun (WGS) entry which is preliminary data.</text>
</comment>
<feature type="domain" description="Aminoacyl-transfer RNA synthetases class-II family profile" evidence="11">
    <location>
        <begin position="33"/>
        <end position="339"/>
    </location>
</feature>
<dbReference type="InterPro" id="IPR002316">
    <property type="entry name" value="Pro-tRNA-ligase_IIa"/>
</dbReference>
<evidence type="ECO:0000256" key="7">
    <source>
        <dbReference type="ARBA" id="ARBA00022917"/>
    </source>
</evidence>
<keyword evidence="8 10" id="KW-0030">Aminoacyl-tRNA synthetase</keyword>
<evidence type="ECO:0000256" key="9">
    <source>
        <dbReference type="ARBA" id="ARBA00047671"/>
    </source>
</evidence>
<dbReference type="InterPro" id="IPR023716">
    <property type="entry name" value="Prolyl-tRNA_ligase_IIa_type2"/>
</dbReference>